<name>A0AAE3QKA4_9BACT</name>
<dbReference type="AlphaFoldDB" id="A0AAE3QKA4"/>
<dbReference type="RefSeq" id="WP_313978083.1">
    <property type="nucleotide sequence ID" value="NZ_JASJOS010000004.1"/>
</dbReference>
<organism evidence="1 2">
    <name type="scientific">Xanthocytophaga flava</name>
    <dbReference type="NCBI Taxonomy" id="3048013"/>
    <lineage>
        <taxon>Bacteria</taxon>
        <taxon>Pseudomonadati</taxon>
        <taxon>Bacteroidota</taxon>
        <taxon>Cytophagia</taxon>
        <taxon>Cytophagales</taxon>
        <taxon>Rhodocytophagaceae</taxon>
        <taxon>Xanthocytophaga</taxon>
    </lineage>
</organism>
<sequence>MNKTVELVNLWAKYEEENPTAELSQFCQAYLINLEQKNKKADFWQSPIPPDDTSMFTKLLGRIAKLHSLYAIGAFKECGISSFDEFLYLNSISNTPNSKKTDIILANFNELSSGLLILDRLKKANLIAEQEDELDKRTKRISITKDGTRVLEACYQKLSKVNQMCFGKLSQEQIQLGIQLLQPIEASLAKKWLEDKKDNRKE</sequence>
<dbReference type="InterPro" id="IPR036390">
    <property type="entry name" value="WH_DNA-bd_sf"/>
</dbReference>
<dbReference type="SUPFAM" id="SSF46785">
    <property type="entry name" value="Winged helix' DNA-binding domain"/>
    <property type="match status" value="1"/>
</dbReference>
<dbReference type="Gene3D" id="1.10.10.10">
    <property type="entry name" value="Winged helix-like DNA-binding domain superfamily/Winged helix DNA-binding domain"/>
    <property type="match status" value="1"/>
</dbReference>
<dbReference type="EMBL" id="JASJOS010000004">
    <property type="protein sequence ID" value="MDJ1480942.1"/>
    <property type="molecule type" value="Genomic_DNA"/>
</dbReference>
<evidence type="ECO:0000313" key="1">
    <source>
        <dbReference type="EMBL" id="MDJ1480942.1"/>
    </source>
</evidence>
<dbReference type="Proteomes" id="UP001241110">
    <property type="component" value="Unassembled WGS sequence"/>
</dbReference>
<reference evidence="1" key="1">
    <citation type="submission" date="2023-05" db="EMBL/GenBank/DDBJ databases">
        <authorList>
            <person name="Zhang X."/>
        </authorList>
    </citation>
    <scope>NUCLEOTIDE SEQUENCE</scope>
    <source>
        <strain evidence="1">YF14B1</strain>
    </source>
</reference>
<dbReference type="InterPro" id="IPR036388">
    <property type="entry name" value="WH-like_DNA-bd_sf"/>
</dbReference>
<proteinExistence type="predicted"/>
<accession>A0AAE3QKA4</accession>
<gene>
    <name evidence="1" type="ORF">QNI16_10655</name>
</gene>
<evidence type="ECO:0000313" key="2">
    <source>
        <dbReference type="Proteomes" id="UP001241110"/>
    </source>
</evidence>
<evidence type="ECO:0008006" key="3">
    <source>
        <dbReference type="Google" id="ProtNLM"/>
    </source>
</evidence>
<protein>
    <recommendedName>
        <fullName evidence="3">MarR family transcriptional regulator</fullName>
    </recommendedName>
</protein>
<comment type="caution">
    <text evidence="1">The sequence shown here is derived from an EMBL/GenBank/DDBJ whole genome shotgun (WGS) entry which is preliminary data.</text>
</comment>